<gene>
    <name evidence="1" type="ORF">GBAR_LOCUS18496</name>
</gene>
<sequence length="105" mass="11269">MLQVVAVNEAGAGGSICRIRADLNENGKTQCTIIGCNECPEQTRKTELIRYPKTTVGEGAECVNVAAACVENAVPLSSSLEVTCCSGVWRVNEELRCKCIDNYKA</sequence>
<dbReference type="EMBL" id="CASHTH010002623">
    <property type="protein sequence ID" value="CAI8032761.1"/>
    <property type="molecule type" value="Genomic_DNA"/>
</dbReference>
<reference evidence="1" key="1">
    <citation type="submission" date="2023-03" db="EMBL/GenBank/DDBJ databases">
        <authorList>
            <person name="Steffen K."/>
            <person name="Cardenas P."/>
        </authorList>
    </citation>
    <scope>NUCLEOTIDE SEQUENCE</scope>
</reference>
<keyword evidence="2" id="KW-1185">Reference proteome</keyword>
<evidence type="ECO:0000313" key="1">
    <source>
        <dbReference type="EMBL" id="CAI8032761.1"/>
    </source>
</evidence>
<dbReference type="AlphaFoldDB" id="A0AA35SPX1"/>
<name>A0AA35SPX1_GEOBA</name>
<evidence type="ECO:0000313" key="2">
    <source>
        <dbReference type="Proteomes" id="UP001174909"/>
    </source>
</evidence>
<proteinExistence type="predicted"/>
<protein>
    <submittedName>
        <fullName evidence="1">Uncharacterized protein</fullName>
    </submittedName>
</protein>
<comment type="caution">
    <text evidence="1">The sequence shown here is derived from an EMBL/GenBank/DDBJ whole genome shotgun (WGS) entry which is preliminary data.</text>
</comment>
<feature type="non-terminal residue" evidence="1">
    <location>
        <position position="1"/>
    </location>
</feature>
<dbReference type="Proteomes" id="UP001174909">
    <property type="component" value="Unassembled WGS sequence"/>
</dbReference>
<organism evidence="1 2">
    <name type="scientific">Geodia barretti</name>
    <name type="common">Barrett's horny sponge</name>
    <dbReference type="NCBI Taxonomy" id="519541"/>
    <lineage>
        <taxon>Eukaryota</taxon>
        <taxon>Metazoa</taxon>
        <taxon>Porifera</taxon>
        <taxon>Demospongiae</taxon>
        <taxon>Heteroscleromorpha</taxon>
        <taxon>Tetractinellida</taxon>
        <taxon>Astrophorina</taxon>
        <taxon>Geodiidae</taxon>
        <taxon>Geodia</taxon>
    </lineage>
</organism>
<accession>A0AA35SPX1</accession>